<protein>
    <recommendedName>
        <fullName evidence="1">2,6-dihydroxypyridine 3-monooxygenase substrate binding domain-containing protein</fullName>
    </recommendedName>
</protein>
<dbReference type="InterPro" id="IPR036188">
    <property type="entry name" value="FAD/NAD-bd_sf"/>
</dbReference>
<reference evidence="2 3" key="1">
    <citation type="submission" date="2020-01" db="EMBL/GenBank/DDBJ databases">
        <authorList>
            <consortium name="DOE Joint Genome Institute"/>
            <person name="Haridas S."/>
            <person name="Albert R."/>
            <person name="Binder M."/>
            <person name="Bloem J."/>
            <person name="Labutti K."/>
            <person name="Salamov A."/>
            <person name="Andreopoulos B."/>
            <person name="Baker S.E."/>
            <person name="Barry K."/>
            <person name="Bills G."/>
            <person name="Bluhm B.H."/>
            <person name="Cannon C."/>
            <person name="Castanera R."/>
            <person name="Culley D.E."/>
            <person name="Daum C."/>
            <person name="Ezra D."/>
            <person name="Gonzalez J.B."/>
            <person name="Henrissat B."/>
            <person name="Kuo A."/>
            <person name="Liang C."/>
            <person name="Lipzen A."/>
            <person name="Lutzoni F."/>
            <person name="Magnuson J."/>
            <person name="Mondo S."/>
            <person name="Nolan M."/>
            <person name="Ohm R."/>
            <person name="Pangilinan J."/>
            <person name="Park H.-J.H."/>
            <person name="Ramirez L."/>
            <person name="Alfaro M."/>
            <person name="Sun H."/>
            <person name="Tritt A."/>
            <person name="Yoshinaga Y."/>
            <person name="Zwiers L.-H.L."/>
            <person name="Turgeon B.G."/>
            <person name="Goodwin S.B."/>
            <person name="Spatafora J.W."/>
            <person name="Crous P.W."/>
            <person name="Grigoriev I.V."/>
        </authorList>
    </citation>
    <scope>NUCLEOTIDE SEQUENCE [LARGE SCALE GENOMIC DNA]</scope>
    <source>
        <strain evidence="2 3">CBS 611.86</strain>
    </source>
</reference>
<dbReference type="PANTHER" id="PTHR47469">
    <property type="entry name" value="MONOOXYGENASE-LIKE"/>
    <property type="match status" value="1"/>
</dbReference>
<comment type="caution">
    <text evidence="2">The sequence shown here is derived from an EMBL/GenBank/DDBJ whole genome shotgun (WGS) entry which is preliminary data.</text>
</comment>
<proteinExistence type="predicted"/>
<dbReference type="SUPFAM" id="SSF54373">
    <property type="entry name" value="FAD-linked reductases, C-terminal domain"/>
    <property type="match status" value="1"/>
</dbReference>
<feature type="domain" description="2,6-dihydroxypyridine 3-monooxygenase substrate binding" evidence="1">
    <location>
        <begin position="188"/>
        <end position="317"/>
    </location>
</feature>
<dbReference type="Gene3D" id="3.50.50.60">
    <property type="entry name" value="FAD/NAD(P)-binding domain"/>
    <property type="match status" value="1"/>
</dbReference>
<organism evidence="2 3">
    <name type="scientific">Massariosphaeria phaeospora</name>
    <dbReference type="NCBI Taxonomy" id="100035"/>
    <lineage>
        <taxon>Eukaryota</taxon>
        <taxon>Fungi</taxon>
        <taxon>Dikarya</taxon>
        <taxon>Ascomycota</taxon>
        <taxon>Pezizomycotina</taxon>
        <taxon>Dothideomycetes</taxon>
        <taxon>Pleosporomycetidae</taxon>
        <taxon>Pleosporales</taxon>
        <taxon>Pleosporales incertae sedis</taxon>
        <taxon>Massariosphaeria</taxon>
    </lineage>
</organism>
<dbReference type="AlphaFoldDB" id="A0A7C8MVF9"/>
<name>A0A7C8MVF9_9PLEO</name>
<evidence type="ECO:0000259" key="1">
    <source>
        <dbReference type="Pfam" id="PF22607"/>
    </source>
</evidence>
<evidence type="ECO:0000313" key="2">
    <source>
        <dbReference type="EMBL" id="KAF2877984.1"/>
    </source>
</evidence>
<dbReference type="Pfam" id="PF22607">
    <property type="entry name" value="FAD_binding-like"/>
    <property type="match status" value="1"/>
</dbReference>
<dbReference type="SUPFAM" id="SSF51905">
    <property type="entry name" value="FAD/NAD(P)-binding domain"/>
    <property type="match status" value="1"/>
</dbReference>
<keyword evidence="3" id="KW-1185">Reference proteome</keyword>
<evidence type="ECO:0000313" key="3">
    <source>
        <dbReference type="Proteomes" id="UP000481861"/>
    </source>
</evidence>
<dbReference type="EMBL" id="JAADJZ010000001">
    <property type="protein sequence ID" value="KAF2877984.1"/>
    <property type="molecule type" value="Genomic_DNA"/>
</dbReference>
<dbReference type="Proteomes" id="UP000481861">
    <property type="component" value="Unassembled WGS sequence"/>
</dbReference>
<dbReference type="OrthoDB" id="16820at2759"/>
<sequence length="420" mass="47103">MGKTAVVIGGSIGGLMHGIMLKSYGYDVTILEKELSLSREGFESGIKIGKDITNFLKKHDRTNSAYGVETTHNYRMFDQDGKAKLQSKQSATTTNWGYLLHILRANFDGTVSKAVPRLSEAPDTDGKGEFKNGARVTDIKDLGNKVLVQYEDTIRGASDSISADLVIAADGTNSFVRNVLMPDVKRQYAGYLCWRGVTQEKLIDDEWNQKYSGKITFQFMKRHYLISYTIPTDDGELEPGKRLHNWVWYNSVPEDSQELSDIMTDENGVLHSGTVPRGLVRQKLWDKQQTRAVAETPPGIASIVRNCERPFITKIYDVVSPKAVFFGEKLFLVGDAMGPLRPNGGMGTNQVAYHCNLFEQVIEGKMTPKVWEKAVLRYGDAQRQFSVMMSSYGMGGTLSVMWNICKWLLLLLRQRLGLAR</sequence>
<dbReference type="InterPro" id="IPR053212">
    <property type="entry name" value="DHP_3-monooxygenase"/>
</dbReference>
<gene>
    <name evidence="2" type="ORF">BDV95DRAFT_624603</name>
</gene>
<dbReference type="PANTHER" id="PTHR47469:SF2">
    <property type="entry name" value="OS06G0597600 PROTEIN"/>
    <property type="match status" value="1"/>
</dbReference>
<dbReference type="InterPro" id="IPR054707">
    <property type="entry name" value="DhpH_subs-bd"/>
</dbReference>
<dbReference type="Gene3D" id="3.30.9.60">
    <property type="match status" value="1"/>
</dbReference>
<accession>A0A7C8MVF9</accession>